<dbReference type="EMBL" id="VCDX01000003">
    <property type="protein sequence ID" value="TYL14012.1"/>
    <property type="molecule type" value="Genomic_DNA"/>
</dbReference>
<keyword evidence="4" id="KW-1185">Reference proteome</keyword>
<dbReference type="RefSeq" id="WP_069589354.1">
    <property type="nucleotide sequence ID" value="NZ_CP017019.1"/>
</dbReference>
<evidence type="ECO:0008006" key="5">
    <source>
        <dbReference type="Google" id="ProtNLM"/>
    </source>
</evidence>
<sequence length="128" mass="14438">MAEIIKDALVGFLVVEWSDSDKHGRPIRRVDLVPLSVSYNPLYYDNDPTVDKDDRILGILPAPPNSYYVQAIMPDGSLDFLGLDIPGATHPDWVELAEQEAEIWGALKEISERGIRKDVLPINRRHDC</sequence>
<name>A0AAC9HHC1_NEOTH</name>
<accession>A0AAC9HHC1</accession>
<dbReference type="Proteomes" id="UP000094598">
    <property type="component" value="Chromosome"/>
</dbReference>
<reference evidence="1 3" key="1">
    <citation type="submission" date="2016-08" db="EMBL/GenBank/DDBJ databases">
        <title>Moorella thermoacetica DSM 103132.</title>
        <authorList>
            <person name="Jendresen C.B."/>
            <person name="Redl S.M."/>
            <person name="Jensen T.O."/>
            <person name="Nielsen A.T."/>
        </authorList>
    </citation>
    <scope>NUCLEOTIDE SEQUENCE [LARGE SCALE GENOMIC DNA]</scope>
    <source>
        <strain evidence="1 3">DSM 103132</strain>
    </source>
</reference>
<dbReference type="AlphaFoldDB" id="A0AAC9HHC1"/>
<organism evidence="1 3">
    <name type="scientific">Neomoorella thermoacetica</name>
    <name type="common">Clostridium thermoaceticum</name>
    <dbReference type="NCBI Taxonomy" id="1525"/>
    <lineage>
        <taxon>Bacteria</taxon>
        <taxon>Bacillati</taxon>
        <taxon>Bacillota</taxon>
        <taxon>Clostridia</taxon>
        <taxon>Neomoorellales</taxon>
        <taxon>Neomoorellaceae</taxon>
        <taxon>Neomoorella</taxon>
    </lineage>
</organism>
<evidence type="ECO:0000313" key="4">
    <source>
        <dbReference type="Proteomes" id="UP000322283"/>
    </source>
</evidence>
<evidence type="ECO:0000313" key="2">
    <source>
        <dbReference type="EMBL" id="TYL14012.1"/>
    </source>
</evidence>
<evidence type="ECO:0000313" key="3">
    <source>
        <dbReference type="Proteomes" id="UP000094598"/>
    </source>
</evidence>
<reference evidence="2 4" key="2">
    <citation type="submission" date="2019-05" db="EMBL/GenBank/DDBJ databases">
        <title>Genome sequence of Moorella thermoacetica ATCC 33924.</title>
        <authorList>
            <person name="Poehlein A."/>
            <person name="Bengelsdorf F.R."/>
            <person name="Duerre P."/>
            <person name="Daniel R."/>
        </authorList>
    </citation>
    <scope>NUCLEOTIDE SEQUENCE [LARGE SCALE GENOMIC DNA]</scope>
    <source>
        <strain evidence="2 4">ATCC 33924</strain>
    </source>
</reference>
<protein>
    <recommendedName>
        <fullName evidence="5">Inorganic pyrophosphatase domain-containing protein</fullName>
    </recommendedName>
</protein>
<gene>
    <name evidence="1" type="ORF">Maut_01379</name>
    <name evidence="2" type="ORF">MTAT_14120</name>
</gene>
<dbReference type="Proteomes" id="UP000322283">
    <property type="component" value="Unassembled WGS sequence"/>
</dbReference>
<dbReference type="EMBL" id="CP017019">
    <property type="protein sequence ID" value="AOQ23827.1"/>
    <property type="molecule type" value="Genomic_DNA"/>
</dbReference>
<evidence type="ECO:0000313" key="1">
    <source>
        <dbReference type="EMBL" id="AOQ23827.1"/>
    </source>
</evidence>
<proteinExistence type="predicted"/>